<organism evidence="1 2">
    <name type="scientific">Spongiactinospora rosea</name>
    <dbReference type="NCBI Taxonomy" id="2248750"/>
    <lineage>
        <taxon>Bacteria</taxon>
        <taxon>Bacillati</taxon>
        <taxon>Actinomycetota</taxon>
        <taxon>Actinomycetes</taxon>
        <taxon>Streptosporangiales</taxon>
        <taxon>Streptosporangiaceae</taxon>
        <taxon>Spongiactinospora</taxon>
    </lineage>
</organism>
<proteinExistence type="predicted"/>
<evidence type="ECO:0000313" key="1">
    <source>
        <dbReference type="EMBL" id="RBQ19634.1"/>
    </source>
</evidence>
<accession>A0A366M216</accession>
<dbReference type="EMBL" id="QMEY01000004">
    <property type="protein sequence ID" value="RBQ19634.1"/>
    <property type="molecule type" value="Genomic_DNA"/>
</dbReference>
<evidence type="ECO:0000313" key="2">
    <source>
        <dbReference type="Proteomes" id="UP000253303"/>
    </source>
</evidence>
<keyword evidence="2" id="KW-1185">Reference proteome</keyword>
<reference evidence="1 2" key="1">
    <citation type="submission" date="2018-06" db="EMBL/GenBank/DDBJ databases">
        <title>Sphaerisporangium craniellae sp. nov., isolated from a marine sponge in the South China Sea.</title>
        <authorList>
            <person name="Li L."/>
        </authorList>
    </citation>
    <scope>NUCLEOTIDE SEQUENCE [LARGE SCALE GENOMIC DNA]</scope>
    <source>
        <strain evidence="1 2">LHW63015</strain>
    </source>
</reference>
<comment type="caution">
    <text evidence="1">The sequence shown here is derived from an EMBL/GenBank/DDBJ whole genome shotgun (WGS) entry which is preliminary data.</text>
</comment>
<dbReference type="Proteomes" id="UP000253303">
    <property type="component" value="Unassembled WGS sequence"/>
</dbReference>
<protein>
    <submittedName>
        <fullName evidence="1">Uncharacterized protein</fullName>
    </submittedName>
</protein>
<gene>
    <name evidence="1" type="ORF">DP939_12895</name>
</gene>
<sequence>MMSFHSSSFILGSYGSGASAEAEMPTPMSDGLMYVDLAGDPCGGGAASLPWAAMATAVLASTAAISRLDRHDRLSPISQVSTTTTT</sequence>
<dbReference type="AlphaFoldDB" id="A0A366M216"/>
<name>A0A366M216_9ACTN</name>